<dbReference type="AlphaFoldDB" id="A0A8J7RY11"/>
<proteinExistence type="predicted"/>
<name>A0A8J7RY11_9PROT</name>
<evidence type="ECO:0000256" key="1">
    <source>
        <dbReference type="SAM" id="MobiDB-lite"/>
    </source>
</evidence>
<reference evidence="2" key="1">
    <citation type="submission" date="2021-04" db="EMBL/GenBank/DDBJ databases">
        <authorList>
            <person name="Zhang D.-C."/>
        </authorList>
    </citation>
    <scope>NUCLEOTIDE SEQUENCE</scope>
    <source>
        <strain evidence="2">CGMCC 1.15697</strain>
    </source>
</reference>
<dbReference type="Pfam" id="PF09898">
    <property type="entry name" value="DUF2125"/>
    <property type="match status" value="1"/>
</dbReference>
<organism evidence="2 3">
    <name type="scientific">Marivibrio halodurans</name>
    <dbReference type="NCBI Taxonomy" id="2039722"/>
    <lineage>
        <taxon>Bacteria</taxon>
        <taxon>Pseudomonadati</taxon>
        <taxon>Pseudomonadota</taxon>
        <taxon>Alphaproteobacteria</taxon>
        <taxon>Rhodospirillales</taxon>
        <taxon>Rhodospirillaceae</taxon>
        <taxon>Marivibrio</taxon>
    </lineage>
</organism>
<dbReference type="RefSeq" id="WP_210681049.1">
    <property type="nucleotide sequence ID" value="NZ_JAGMWN010000002.1"/>
</dbReference>
<dbReference type="EMBL" id="JAGMWN010000002">
    <property type="protein sequence ID" value="MBP5856480.1"/>
    <property type="molecule type" value="Genomic_DNA"/>
</dbReference>
<keyword evidence="3" id="KW-1185">Reference proteome</keyword>
<feature type="region of interest" description="Disordered" evidence="1">
    <location>
        <begin position="341"/>
        <end position="399"/>
    </location>
</feature>
<dbReference type="InterPro" id="IPR018666">
    <property type="entry name" value="DUF2125"/>
</dbReference>
<sequence length="399" mass="42062">MMSRRSILLSLALLLIVVGGYSAYWWVAADQAGKAIDRWIADWRRAGFTVETGGRDLGGFPGVVAIDLDNPRVVDPEGLWHWQGTRLRFEVRPWAPTEYRVELFGTNRVTAPVGGQPVPFAVEAARAVGAAGITLDGALRRASLTFDDMSIESPALDLESAARRVVATLELPPTPPEDARTASAELILTGEGVRLPERHSGPLGPELDLLSTRLLLMGPMPKAGLRRALHDWRAAGGRLETPWLRVGWGPLGLDAEGALSLDSALRPVGEYRARISGFEGAIARFRDAGMIDPTAARLLAGGARLFANTGANGGRYIEMPLTAEAGGLFLGPIRIARLDPVLPPPAGQAASEPGQPVQPPGASAPDPGPVERQDLPSIAEPPTVGPNFPGGGGPDGGGE</sequence>
<gene>
    <name evidence="2" type="ORF">KAJ83_05635</name>
</gene>
<evidence type="ECO:0000313" key="2">
    <source>
        <dbReference type="EMBL" id="MBP5856480.1"/>
    </source>
</evidence>
<feature type="compositionally biased region" description="Gly residues" evidence="1">
    <location>
        <begin position="388"/>
        <end position="399"/>
    </location>
</feature>
<protein>
    <submittedName>
        <fullName evidence="2">DUF2125 domain-containing protein</fullName>
    </submittedName>
</protein>
<dbReference type="Proteomes" id="UP000672602">
    <property type="component" value="Unassembled WGS sequence"/>
</dbReference>
<evidence type="ECO:0000313" key="3">
    <source>
        <dbReference type="Proteomes" id="UP000672602"/>
    </source>
</evidence>
<comment type="caution">
    <text evidence="2">The sequence shown here is derived from an EMBL/GenBank/DDBJ whole genome shotgun (WGS) entry which is preliminary data.</text>
</comment>
<accession>A0A8J7RY11</accession>